<evidence type="ECO:0000256" key="1">
    <source>
        <dbReference type="ARBA" id="ARBA00004613"/>
    </source>
</evidence>
<dbReference type="InterPro" id="IPR000743">
    <property type="entry name" value="Glyco_hydro_28"/>
</dbReference>
<evidence type="ECO:0000256" key="2">
    <source>
        <dbReference type="ARBA" id="ARBA00008834"/>
    </source>
</evidence>
<feature type="chain" id="PRO_5041246666" evidence="10">
    <location>
        <begin position="16"/>
        <end position="448"/>
    </location>
</feature>
<evidence type="ECO:0000256" key="10">
    <source>
        <dbReference type="SAM" id="SignalP"/>
    </source>
</evidence>
<reference evidence="11" key="1">
    <citation type="submission" date="2022-10" db="EMBL/GenBank/DDBJ databases">
        <title>Determination and structural analysis of whole genome sequence of Sarocladium strictum F4-1.</title>
        <authorList>
            <person name="Hu L."/>
            <person name="Jiang Y."/>
        </authorList>
    </citation>
    <scope>NUCLEOTIDE SEQUENCE</scope>
    <source>
        <strain evidence="11">F4-1</strain>
    </source>
</reference>
<keyword evidence="5 9" id="KW-0378">Hydrolase</keyword>
<keyword evidence="4 10" id="KW-0732">Signal</keyword>
<keyword evidence="7 9" id="KW-0326">Glycosidase</keyword>
<comment type="subcellular location">
    <subcellularLocation>
        <location evidence="1">Secreted</location>
    </subcellularLocation>
</comment>
<dbReference type="SUPFAM" id="SSF51126">
    <property type="entry name" value="Pectin lyase-like"/>
    <property type="match status" value="1"/>
</dbReference>
<evidence type="ECO:0000256" key="9">
    <source>
        <dbReference type="RuleBase" id="RU361169"/>
    </source>
</evidence>
<dbReference type="GO" id="GO:0005576">
    <property type="term" value="C:extracellular region"/>
    <property type="evidence" value="ECO:0007669"/>
    <property type="project" value="UniProtKB-SubCell"/>
</dbReference>
<dbReference type="GO" id="GO:0005975">
    <property type="term" value="P:carbohydrate metabolic process"/>
    <property type="evidence" value="ECO:0007669"/>
    <property type="project" value="InterPro"/>
</dbReference>
<dbReference type="AlphaFoldDB" id="A0AA39LB25"/>
<dbReference type="EMBL" id="JAPDFR010000001">
    <property type="protein sequence ID" value="KAK0390530.1"/>
    <property type="molecule type" value="Genomic_DNA"/>
</dbReference>
<dbReference type="Pfam" id="PF00295">
    <property type="entry name" value="Glyco_hydro_28"/>
    <property type="match status" value="1"/>
</dbReference>
<evidence type="ECO:0000256" key="5">
    <source>
        <dbReference type="ARBA" id="ARBA00022801"/>
    </source>
</evidence>
<evidence type="ECO:0000256" key="3">
    <source>
        <dbReference type="ARBA" id="ARBA00022525"/>
    </source>
</evidence>
<dbReference type="InterPro" id="IPR012334">
    <property type="entry name" value="Pectin_lyas_fold"/>
</dbReference>
<evidence type="ECO:0000313" key="11">
    <source>
        <dbReference type="EMBL" id="KAK0390530.1"/>
    </source>
</evidence>
<sequence length="448" mass="50041">MALLLLILWLAVAVAKILPNHIQALKDAAGSAEPAIVYNIPGDEHWKALAEDHSAKLCVVDPDEDGGDDAPTIVQAFTKDCRRDSIIVLPGPKYNIKSFMNTTGLENVQVHHFGRFLWSPDIEYWLSASQPIGFQNQSTVWYFGGNNILYDGHDVGTFDGNGQNWYDWAEGRGNLKDRPMMINWVNITNAEIRRLRMVQSQMWTQTVSHAENILMEDIYVNNTSNSQWSTLNTDGIDTMWANNITLRRWAVTCGDDGVALKRNSTNIHVYDSEFWGGQGLAVGSLGQYDHVFEEVDGFFVKNVTLHDTAYVAYLKTWPGVSNGWPPNGGGGGYGYARNIVVEDAVVDGGRRTPYFITQCENYEGHSLEDCDSSQFKFYNVTWRNTSGTVNDDVEFGGWFICSDAAGGCTDFTIEEFEVTTRNGTSLRDSWDCHNMNSPDGITCPVESE</sequence>
<dbReference type="Gene3D" id="2.160.20.10">
    <property type="entry name" value="Single-stranded right-handed beta-helix, Pectin lyase-like"/>
    <property type="match status" value="1"/>
</dbReference>
<comment type="similarity">
    <text evidence="2 9">Belongs to the glycosyl hydrolase 28 family.</text>
</comment>
<dbReference type="GO" id="GO:0004650">
    <property type="term" value="F:polygalacturonase activity"/>
    <property type="evidence" value="ECO:0007669"/>
    <property type="project" value="InterPro"/>
</dbReference>
<feature type="signal peptide" evidence="10">
    <location>
        <begin position="1"/>
        <end position="15"/>
    </location>
</feature>
<keyword evidence="6" id="KW-0325">Glycoprotein</keyword>
<evidence type="ECO:0000256" key="4">
    <source>
        <dbReference type="ARBA" id="ARBA00022729"/>
    </source>
</evidence>
<evidence type="ECO:0000256" key="8">
    <source>
        <dbReference type="ARBA" id="ARBA00023316"/>
    </source>
</evidence>
<name>A0AA39LB25_SARSR</name>
<organism evidence="11 12">
    <name type="scientific">Sarocladium strictum</name>
    <name type="common">Black bundle disease fungus</name>
    <name type="synonym">Acremonium strictum</name>
    <dbReference type="NCBI Taxonomy" id="5046"/>
    <lineage>
        <taxon>Eukaryota</taxon>
        <taxon>Fungi</taxon>
        <taxon>Dikarya</taxon>
        <taxon>Ascomycota</taxon>
        <taxon>Pezizomycotina</taxon>
        <taxon>Sordariomycetes</taxon>
        <taxon>Hypocreomycetidae</taxon>
        <taxon>Hypocreales</taxon>
        <taxon>Sarocladiaceae</taxon>
        <taxon>Sarocladium</taxon>
    </lineage>
</organism>
<dbReference type="Proteomes" id="UP001175261">
    <property type="component" value="Unassembled WGS sequence"/>
</dbReference>
<protein>
    <submittedName>
        <fullName evidence="11">Uncharacterized protein</fullName>
    </submittedName>
</protein>
<dbReference type="InterPro" id="IPR011050">
    <property type="entry name" value="Pectin_lyase_fold/virulence"/>
</dbReference>
<evidence type="ECO:0000256" key="6">
    <source>
        <dbReference type="ARBA" id="ARBA00023180"/>
    </source>
</evidence>
<dbReference type="PANTHER" id="PTHR31736:SF8">
    <property type="entry name" value="PUTATIVE (AFU_ORTHOLOGUE AFUA_7G06410)-RELATED"/>
    <property type="match status" value="1"/>
</dbReference>
<accession>A0AA39LB25</accession>
<proteinExistence type="inferred from homology"/>
<dbReference type="GO" id="GO:0071555">
    <property type="term" value="P:cell wall organization"/>
    <property type="evidence" value="ECO:0007669"/>
    <property type="project" value="UniProtKB-KW"/>
</dbReference>
<keyword evidence="3" id="KW-0964">Secreted</keyword>
<keyword evidence="8" id="KW-0961">Cell wall biogenesis/degradation</keyword>
<dbReference type="PANTHER" id="PTHR31736">
    <property type="match status" value="1"/>
</dbReference>
<comment type="caution">
    <text evidence="11">The sequence shown here is derived from an EMBL/GenBank/DDBJ whole genome shotgun (WGS) entry which is preliminary data.</text>
</comment>
<keyword evidence="12" id="KW-1185">Reference proteome</keyword>
<evidence type="ECO:0000313" key="12">
    <source>
        <dbReference type="Proteomes" id="UP001175261"/>
    </source>
</evidence>
<evidence type="ECO:0000256" key="7">
    <source>
        <dbReference type="ARBA" id="ARBA00023295"/>
    </source>
</evidence>
<gene>
    <name evidence="11" type="ORF">NLU13_0034</name>
</gene>